<dbReference type="PANTHER" id="PTHR24098">
    <property type="entry name" value="OUTER SEGMENT 5"/>
    <property type="match status" value="1"/>
</dbReference>
<dbReference type="InterPro" id="IPR056157">
    <property type="entry name" value="TPR_IFT80_172_dom"/>
</dbReference>
<proteinExistence type="predicted"/>
<sequence>MVNLAMFKFDRALELALKSNSHLDTVLGYRQRFLEQTGRRETDPKFLKHLSQVEIDWPHIREKIQEDEEKERRAR</sequence>
<evidence type="ECO:0000259" key="1">
    <source>
        <dbReference type="Pfam" id="PF23387"/>
    </source>
</evidence>
<feature type="domain" description="IFT80/172/WDR35 TPR" evidence="1">
    <location>
        <begin position="1"/>
        <end position="72"/>
    </location>
</feature>
<protein>
    <recommendedName>
        <fullName evidence="1">IFT80/172/WDR35 TPR domain-containing protein</fullName>
    </recommendedName>
</protein>
<evidence type="ECO:0000313" key="3">
    <source>
        <dbReference type="WBParaSite" id="jg5792"/>
    </source>
</evidence>
<dbReference type="GO" id="GO:0030992">
    <property type="term" value="C:intraciliary transport particle B"/>
    <property type="evidence" value="ECO:0007669"/>
    <property type="project" value="TreeGrafter"/>
</dbReference>
<keyword evidence="2" id="KW-1185">Reference proteome</keyword>
<evidence type="ECO:0000313" key="2">
    <source>
        <dbReference type="Proteomes" id="UP000887574"/>
    </source>
</evidence>
<dbReference type="AlphaFoldDB" id="A0A915EGZ9"/>
<dbReference type="WBParaSite" id="jg5792">
    <property type="protein sequence ID" value="jg5792"/>
    <property type="gene ID" value="jg5792"/>
</dbReference>
<reference evidence="3" key="1">
    <citation type="submission" date="2022-11" db="UniProtKB">
        <authorList>
            <consortium name="WormBaseParasite"/>
        </authorList>
    </citation>
    <scope>IDENTIFICATION</scope>
</reference>
<dbReference type="Pfam" id="PF23387">
    <property type="entry name" value="TPR_IFT80_172"/>
    <property type="match status" value="1"/>
</dbReference>
<accession>A0A915EGZ9</accession>
<dbReference type="GO" id="GO:0060271">
    <property type="term" value="P:cilium assembly"/>
    <property type="evidence" value="ECO:0007669"/>
    <property type="project" value="TreeGrafter"/>
</dbReference>
<dbReference type="GO" id="GO:0005929">
    <property type="term" value="C:cilium"/>
    <property type="evidence" value="ECO:0007669"/>
    <property type="project" value="TreeGrafter"/>
</dbReference>
<dbReference type="Proteomes" id="UP000887574">
    <property type="component" value="Unplaced"/>
</dbReference>
<name>A0A915EGZ9_9BILA</name>
<dbReference type="PANTHER" id="PTHR24098:SF0">
    <property type="entry name" value="OUTER SEGMENT 5"/>
    <property type="match status" value="1"/>
</dbReference>
<organism evidence="2 3">
    <name type="scientific">Ditylenchus dipsaci</name>
    <dbReference type="NCBI Taxonomy" id="166011"/>
    <lineage>
        <taxon>Eukaryota</taxon>
        <taxon>Metazoa</taxon>
        <taxon>Ecdysozoa</taxon>
        <taxon>Nematoda</taxon>
        <taxon>Chromadorea</taxon>
        <taxon>Rhabditida</taxon>
        <taxon>Tylenchina</taxon>
        <taxon>Tylenchomorpha</taxon>
        <taxon>Sphaerularioidea</taxon>
        <taxon>Anguinidae</taxon>
        <taxon>Anguininae</taxon>
        <taxon>Ditylenchus</taxon>
    </lineage>
</organism>